<dbReference type="InterPro" id="IPR046335">
    <property type="entry name" value="LacI/GalR-like_sensor"/>
</dbReference>
<dbReference type="SUPFAM" id="SSF53822">
    <property type="entry name" value="Periplasmic binding protein-like I"/>
    <property type="match status" value="1"/>
</dbReference>
<proteinExistence type="predicted"/>
<dbReference type="PANTHER" id="PTHR30146">
    <property type="entry name" value="LACI-RELATED TRANSCRIPTIONAL REPRESSOR"/>
    <property type="match status" value="1"/>
</dbReference>
<keyword evidence="2" id="KW-0238">DNA-binding</keyword>
<dbReference type="Pfam" id="PF00356">
    <property type="entry name" value="LacI"/>
    <property type="match status" value="1"/>
</dbReference>
<keyword evidence="1" id="KW-0805">Transcription regulation</keyword>
<organism evidence="5 6">
    <name type="scientific">Haloferula sargassicola</name>
    <dbReference type="NCBI Taxonomy" id="490096"/>
    <lineage>
        <taxon>Bacteria</taxon>
        <taxon>Pseudomonadati</taxon>
        <taxon>Verrucomicrobiota</taxon>
        <taxon>Verrucomicrobiia</taxon>
        <taxon>Verrucomicrobiales</taxon>
        <taxon>Verrucomicrobiaceae</taxon>
        <taxon>Haloferula</taxon>
    </lineage>
</organism>
<evidence type="ECO:0000256" key="2">
    <source>
        <dbReference type="ARBA" id="ARBA00023125"/>
    </source>
</evidence>
<accession>A0ABP9UKT6</accession>
<name>A0ABP9UKT6_9BACT</name>
<evidence type="ECO:0000259" key="4">
    <source>
        <dbReference type="PROSITE" id="PS50932"/>
    </source>
</evidence>
<dbReference type="InterPro" id="IPR010982">
    <property type="entry name" value="Lambda_DNA-bd_dom_sf"/>
</dbReference>
<dbReference type="PROSITE" id="PS50932">
    <property type="entry name" value="HTH_LACI_2"/>
    <property type="match status" value="1"/>
</dbReference>
<dbReference type="CDD" id="cd06267">
    <property type="entry name" value="PBP1_LacI_sugar_binding-like"/>
    <property type="match status" value="1"/>
</dbReference>
<feature type="domain" description="HTH lacI-type" evidence="4">
    <location>
        <begin position="15"/>
        <end position="71"/>
    </location>
</feature>
<evidence type="ECO:0000313" key="6">
    <source>
        <dbReference type="Proteomes" id="UP001476282"/>
    </source>
</evidence>
<dbReference type="InterPro" id="IPR000843">
    <property type="entry name" value="HTH_LacI"/>
</dbReference>
<dbReference type="EMBL" id="BAABRI010000002">
    <property type="protein sequence ID" value="GAA5481282.1"/>
    <property type="molecule type" value="Genomic_DNA"/>
</dbReference>
<dbReference type="CDD" id="cd01392">
    <property type="entry name" value="HTH_LacI"/>
    <property type="match status" value="1"/>
</dbReference>
<gene>
    <name evidence="5" type="primary">rbsR</name>
    <name evidence="5" type="ORF">Hsar01_00489</name>
</gene>
<dbReference type="SUPFAM" id="SSF47413">
    <property type="entry name" value="lambda repressor-like DNA-binding domains"/>
    <property type="match status" value="1"/>
</dbReference>
<evidence type="ECO:0000313" key="5">
    <source>
        <dbReference type="EMBL" id="GAA5481282.1"/>
    </source>
</evidence>
<dbReference type="Pfam" id="PF13377">
    <property type="entry name" value="Peripla_BP_3"/>
    <property type="match status" value="1"/>
</dbReference>
<keyword evidence="3" id="KW-0804">Transcription</keyword>
<dbReference type="Proteomes" id="UP001476282">
    <property type="component" value="Unassembled WGS sequence"/>
</dbReference>
<dbReference type="Gene3D" id="3.40.50.2300">
    <property type="match status" value="2"/>
</dbReference>
<dbReference type="RefSeq" id="WP_353565436.1">
    <property type="nucleotide sequence ID" value="NZ_BAABRI010000002.1"/>
</dbReference>
<keyword evidence="6" id="KW-1185">Reference proteome</keyword>
<evidence type="ECO:0000256" key="1">
    <source>
        <dbReference type="ARBA" id="ARBA00023015"/>
    </source>
</evidence>
<sequence length="351" mass="38305">MNSEASNGKRVTRRVRLKDVAEKAGVAVNTASTILNRRPNSWASKATVERVFAAAKELGYRPNRAAVALQSGRFNTIGLLIADLKNPYFTHIAAVLGVEFERRGYDLVIESWRNDTEREKKLLRDFVDRNVDGLLCFLSDIDAHQEFLQRQTASGLPIVALAMAGTESTPVDKVMADFGTGMRQAAEKLHSQGHRKFAFLAARLKGHRVGRRPALFEQIVGELEGAQFRMVECGTDIAEARAAAAGVFASADRPTAFVALNDLTAIGIIRAAADAGLRVPEDVSVVGIDGIPLSEFLTVSLSTVEQQHAAMLNKAVDFLIERLEGEDCPPRQELFETRFVNRESSGPASGK</sequence>
<dbReference type="PANTHER" id="PTHR30146:SF109">
    <property type="entry name" value="HTH-TYPE TRANSCRIPTIONAL REGULATOR GALS"/>
    <property type="match status" value="1"/>
</dbReference>
<dbReference type="Gene3D" id="1.10.260.40">
    <property type="entry name" value="lambda repressor-like DNA-binding domains"/>
    <property type="match status" value="1"/>
</dbReference>
<protein>
    <submittedName>
        <fullName evidence="5">Ribose operon repressor</fullName>
    </submittedName>
</protein>
<dbReference type="SMART" id="SM00354">
    <property type="entry name" value="HTH_LACI"/>
    <property type="match status" value="1"/>
</dbReference>
<comment type="caution">
    <text evidence="5">The sequence shown here is derived from an EMBL/GenBank/DDBJ whole genome shotgun (WGS) entry which is preliminary data.</text>
</comment>
<reference evidence="5 6" key="1">
    <citation type="submission" date="2024-02" db="EMBL/GenBank/DDBJ databases">
        <title>Haloferula sargassicola NBRC 104335.</title>
        <authorList>
            <person name="Ichikawa N."/>
            <person name="Katano-Makiyama Y."/>
            <person name="Hidaka K."/>
        </authorList>
    </citation>
    <scope>NUCLEOTIDE SEQUENCE [LARGE SCALE GENOMIC DNA]</scope>
    <source>
        <strain evidence="5 6">NBRC 104335</strain>
    </source>
</reference>
<evidence type="ECO:0000256" key="3">
    <source>
        <dbReference type="ARBA" id="ARBA00023163"/>
    </source>
</evidence>
<dbReference type="InterPro" id="IPR028082">
    <property type="entry name" value="Peripla_BP_I"/>
</dbReference>